<dbReference type="InterPro" id="IPR006153">
    <property type="entry name" value="Cation/H_exchanger_TM"/>
</dbReference>
<keyword evidence="2" id="KW-0813">Transport</keyword>
<evidence type="ECO:0000256" key="7">
    <source>
        <dbReference type="ARBA" id="ARBA00023136"/>
    </source>
</evidence>
<dbReference type="PANTHER" id="PTHR43562:SF4">
    <property type="entry name" value="NA(+)_H(+) ANTIPORTER NHAS5"/>
    <property type="match status" value="1"/>
</dbReference>
<dbReference type="GO" id="GO:0015297">
    <property type="term" value="F:antiporter activity"/>
    <property type="evidence" value="ECO:0007669"/>
    <property type="project" value="UniProtKB-KW"/>
</dbReference>
<feature type="transmembrane region" description="Helical" evidence="8">
    <location>
        <begin position="36"/>
        <end position="52"/>
    </location>
</feature>
<evidence type="ECO:0000256" key="4">
    <source>
        <dbReference type="ARBA" id="ARBA00022692"/>
    </source>
</evidence>
<feature type="transmembrane region" description="Helical" evidence="8">
    <location>
        <begin position="301"/>
        <end position="320"/>
    </location>
</feature>
<dbReference type="RefSeq" id="WP_172106526.1">
    <property type="nucleotide sequence ID" value="NZ_CP038017.1"/>
</dbReference>
<feature type="transmembrane region" description="Helical" evidence="8">
    <location>
        <begin position="182"/>
        <end position="208"/>
    </location>
</feature>
<feature type="transmembrane region" description="Helical" evidence="8">
    <location>
        <begin position="332"/>
        <end position="355"/>
    </location>
</feature>
<keyword evidence="11" id="KW-1185">Reference proteome</keyword>
<sequence>MGLDIFPLKSPVDIFGVILLIIFTSSLLSRFLRLPNIISLIIAGVIIGPYGFNILDQSLAVTIFAKTGLIYIMFLAGFELDVTDFRTNKNKIIAFGSLTFLIPFILGFIVFSYFFNFSFQSAVLTAVIFSTHTLIAYPLITNFPKKNIISVVVGGTVITDTIVLFILAFFTNIKHQFINVTIWSVLFTLALYFITFILVIFILVPFISRVFLNRFSNQKSLVYIFVLLIVFASAIFAESMGMDIIIGAFFAGLVLSNFSNKIEIVKQDIYFIGNTLFIPVFLISIGMMFDYKIIFKMGLTLTFSFIVVAIFSKWLVAKLVKIMFNFKNEDQIIIFGLSSSHAAAALAVALIGYNIGVLNIYILNSTILLILISCLLSSLIISKMMKKYG</sequence>
<feature type="transmembrane region" description="Helical" evidence="8">
    <location>
        <begin position="242"/>
        <end position="258"/>
    </location>
</feature>
<keyword evidence="3" id="KW-0050">Antiport</keyword>
<accession>A0A6M3HT83</accession>
<dbReference type="Proteomes" id="UP000503320">
    <property type="component" value="Chromosome"/>
</dbReference>
<evidence type="ECO:0000259" key="9">
    <source>
        <dbReference type="Pfam" id="PF00999"/>
    </source>
</evidence>
<evidence type="ECO:0000256" key="5">
    <source>
        <dbReference type="ARBA" id="ARBA00022989"/>
    </source>
</evidence>
<feature type="transmembrane region" description="Helical" evidence="8">
    <location>
        <begin position="361"/>
        <end position="381"/>
    </location>
</feature>
<feature type="transmembrane region" description="Helical" evidence="8">
    <location>
        <begin position="121"/>
        <end position="140"/>
    </location>
</feature>
<keyword evidence="7 8" id="KW-0472">Membrane</keyword>
<evidence type="ECO:0000256" key="8">
    <source>
        <dbReference type="SAM" id="Phobius"/>
    </source>
</evidence>
<protein>
    <submittedName>
        <fullName evidence="10">Cation:proton antiporter</fullName>
    </submittedName>
</protein>
<reference evidence="10 11" key="1">
    <citation type="submission" date="2019-03" db="EMBL/GenBank/DDBJ databases">
        <title>Complete Genome Sequence of Allofrancisella frigidaquae Strain SYSU 10HL1970 Isolated from Water-Cooling Systems in China.</title>
        <authorList>
            <person name="Ohrman C."/>
            <person name="Uneklint I."/>
            <person name="Sjodin A."/>
        </authorList>
    </citation>
    <scope>NUCLEOTIDE SEQUENCE [LARGE SCALE GENOMIC DNA]</scope>
    <source>
        <strain evidence="10 11">SYSU 10HL1970</strain>
    </source>
</reference>
<dbReference type="GO" id="GO:1902600">
    <property type="term" value="P:proton transmembrane transport"/>
    <property type="evidence" value="ECO:0007669"/>
    <property type="project" value="InterPro"/>
</dbReference>
<evidence type="ECO:0000256" key="6">
    <source>
        <dbReference type="ARBA" id="ARBA00023065"/>
    </source>
</evidence>
<feature type="transmembrane region" description="Helical" evidence="8">
    <location>
        <begin position="92"/>
        <end position="115"/>
    </location>
</feature>
<comment type="subcellular location">
    <subcellularLocation>
        <location evidence="1">Membrane</location>
        <topology evidence="1">Multi-pass membrane protein</topology>
    </subcellularLocation>
</comment>
<feature type="transmembrane region" description="Helical" evidence="8">
    <location>
        <begin position="12"/>
        <end position="29"/>
    </location>
</feature>
<evidence type="ECO:0000256" key="1">
    <source>
        <dbReference type="ARBA" id="ARBA00004141"/>
    </source>
</evidence>
<dbReference type="PANTHER" id="PTHR43562">
    <property type="entry name" value="NAPA-TYPE SODIUM/HYDROGEN ANTIPORTER"/>
    <property type="match status" value="1"/>
</dbReference>
<dbReference type="Pfam" id="PF00999">
    <property type="entry name" value="Na_H_Exchanger"/>
    <property type="match status" value="1"/>
</dbReference>
<feature type="domain" description="Cation/H+ exchanger transmembrane" evidence="9">
    <location>
        <begin position="20"/>
        <end position="386"/>
    </location>
</feature>
<dbReference type="AlphaFoldDB" id="A0A6M3HT83"/>
<organism evidence="10 11">
    <name type="scientific">Allofrancisella frigidaquae</name>
    <dbReference type="NCBI Taxonomy" id="1085644"/>
    <lineage>
        <taxon>Bacteria</taxon>
        <taxon>Pseudomonadati</taxon>
        <taxon>Pseudomonadota</taxon>
        <taxon>Gammaproteobacteria</taxon>
        <taxon>Thiotrichales</taxon>
        <taxon>Francisellaceae</taxon>
        <taxon>Allofrancisella</taxon>
    </lineage>
</organism>
<keyword evidence="5 8" id="KW-1133">Transmembrane helix</keyword>
<dbReference type="InterPro" id="IPR038770">
    <property type="entry name" value="Na+/solute_symporter_sf"/>
</dbReference>
<feature type="transmembrane region" description="Helical" evidence="8">
    <location>
        <begin position="270"/>
        <end position="289"/>
    </location>
</feature>
<proteinExistence type="predicted"/>
<keyword evidence="6" id="KW-0406">Ion transport</keyword>
<keyword evidence="4 8" id="KW-0812">Transmembrane</keyword>
<evidence type="ECO:0000313" key="10">
    <source>
        <dbReference type="EMBL" id="QIV94359.1"/>
    </source>
</evidence>
<dbReference type="Gene3D" id="1.20.1530.20">
    <property type="match status" value="1"/>
</dbReference>
<gene>
    <name evidence="10" type="ORF">E3E15_02890</name>
</gene>
<dbReference type="GO" id="GO:0016020">
    <property type="term" value="C:membrane"/>
    <property type="evidence" value="ECO:0007669"/>
    <property type="project" value="UniProtKB-SubCell"/>
</dbReference>
<evidence type="ECO:0000256" key="3">
    <source>
        <dbReference type="ARBA" id="ARBA00022449"/>
    </source>
</evidence>
<feature type="transmembrane region" description="Helical" evidence="8">
    <location>
        <begin position="147"/>
        <end position="170"/>
    </location>
</feature>
<evidence type="ECO:0000256" key="2">
    <source>
        <dbReference type="ARBA" id="ARBA00022448"/>
    </source>
</evidence>
<dbReference type="EMBL" id="CP038017">
    <property type="protein sequence ID" value="QIV94359.1"/>
    <property type="molecule type" value="Genomic_DNA"/>
</dbReference>
<feature type="transmembrane region" description="Helical" evidence="8">
    <location>
        <begin position="58"/>
        <end position="80"/>
    </location>
</feature>
<evidence type="ECO:0000313" key="11">
    <source>
        <dbReference type="Proteomes" id="UP000503320"/>
    </source>
</evidence>
<feature type="transmembrane region" description="Helical" evidence="8">
    <location>
        <begin position="220"/>
        <end position="236"/>
    </location>
</feature>
<name>A0A6M3HT83_9GAMM</name>
<dbReference type="KEGG" id="afri:E3E15_02890"/>